<dbReference type="EMBL" id="ML978974">
    <property type="protein sequence ID" value="KAF1926932.1"/>
    <property type="molecule type" value="Genomic_DNA"/>
</dbReference>
<evidence type="ECO:0000313" key="2">
    <source>
        <dbReference type="Proteomes" id="UP000800082"/>
    </source>
</evidence>
<dbReference type="RefSeq" id="XP_033447184.1">
    <property type="nucleotide sequence ID" value="XM_033587952.1"/>
</dbReference>
<dbReference type="AlphaFoldDB" id="A0A6A5RGQ9"/>
<dbReference type="GeneID" id="54345599"/>
<sequence length="181" mass="19976">MLDAIASQAIETIRLYGLADSRHSHRQAPQGVVGAGLINPWIQSGSVRRGDMIEIQMDSAGSYAFSLMCVGNATNVVNTDQRRVLLNLSGSNVECEALDSRGIDVVVLVCRSLSMEAKPRVLRRRRMSALVKRLGHYRHAVLLNRECEGLCICCKCSFLHVIPFHLKCNCLLLRVQACVVA</sequence>
<organism evidence="1 2">
    <name type="scientific">Didymella exigua CBS 183.55</name>
    <dbReference type="NCBI Taxonomy" id="1150837"/>
    <lineage>
        <taxon>Eukaryota</taxon>
        <taxon>Fungi</taxon>
        <taxon>Dikarya</taxon>
        <taxon>Ascomycota</taxon>
        <taxon>Pezizomycotina</taxon>
        <taxon>Dothideomycetes</taxon>
        <taxon>Pleosporomycetidae</taxon>
        <taxon>Pleosporales</taxon>
        <taxon>Pleosporineae</taxon>
        <taxon>Didymellaceae</taxon>
        <taxon>Didymella</taxon>
    </lineage>
</organism>
<keyword evidence="2" id="KW-1185">Reference proteome</keyword>
<proteinExistence type="predicted"/>
<gene>
    <name evidence="1" type="ORF">M421DRAFT_187143</name>
</gene>
<reference evidence="1" key="1">
    <citation type="journal article" date="2020" name="Stud. Mycol.">
        <title>101 Dothideomycetes genomes: a test case for predicting lifestyles and emergence of pathogens.</title>
        <authorList>
            <person name="Haridas S."/>
            <person name="Albert R."/>
            <person name="Binder M."/>
            <person name="Bloem J."/>
            <person name="Labutti K."/>
            <person name="Salamov A."/>
            <person name="Andreopoulos B."/>
            <person name="Baker S."/>
            <person name="Barry K."/>
            <person name="Bills G."/>
            <person name="Bluhm B."/>
            <person name="Cannon C."/>
            <person name="Castanera R."/>
            <person name="Culley D."/>
            <person name="Daum C."/>
            <person name="Ezra D."/>
            <person name="Gonzalez J."/>
            <person name="Henrissat B."/>
            <person name="Kuo A."/>
            <person name="Liang C."/>
            <person name="Lipzen A."/>
            <person name="Lutzoni F."/>
            <person name="Magnuson J."/>
            <person name="Mondo S."/>
            <person name="Nolan M."/>
            <person name="Ohm R."/>
            <person name="Pangilinan J."/>
            <person name="Park H.-J."/>
            <person name="Ramirez L."/>
            <person name="Alfaro M."/>
            <person name="Sun H."/>
            <person name="Tritt A."/>
            <person name="Yoshinaga Y."/>
            <person name="Zwiers L.-H."/>
            <person name="Turgeon B."/>
            <person name="Goodwin S."/>
            <person name="Spatafora J."/>
            <person name="Crous P."/>
            <person name="Grigoriev I."/>
        </authorList>
    </citation>
    <scope>NUCLEOTIDE SEQUENCE</scope>
    <source>
        <strain evidence="1">CBS 183.55</strain>
    </source>
</reference>
<dbReference type="Proteomes" id="UP000800082">
    <property type="component" value="Unassembled WGS sequence"/>
</dbReference>
<accession>A0A6A5RGQ9</accession>
<evidence type="ECO:0000313" key="1">
    <source>
        <dbReference type="EMBL" id="KAF1926932.1"/>
    </source>
</evidence>
<protein>
    <submittedName>
        <fullName evidence="1">Uncharacterized protein</fullName>
    </submittedName>
</protein>
<name>A0A6A5RGQ9_9PLEO</name>